<dbReference type="CDD" id="cd06171">
    <property type="entry name" value="Sigma70_r4"/>
    <property type="match status" value="1"/>
</dbReference>
<comment type="similarity">
    <text evidence="1">Belongs to the sigma-70 factor family. ECF subfamily.</text>
</comment>
<comment type="caution">
    <text evidence="8">The sequence shown here is derived from an EMBL/GenBank/DDBJ whole genome shotgun (WGS) entry which is preliminary data.</text>
</comment>
<dbReference type="NCBIfam" id="TIGR02937">
    <property type="entry name" value="sigma70-ECF"/>
    <property type="match status" value="1"/>
</dbReference>
<dbReference type="STRING" id="1798540.A3B74_04890"/>
<evidence type="ECO:0000256" key="3">
    <source>
        <dbReference type="ARBA" id="ARBA00023082"/>
    </source>
</evidence>
<dbReference type="GO" id="GO:0006352">
    <property type="term" value="P:DNA-templated transcription initiation"/>
    <property type="evidence" value="ECO:0007669"/>
    <property type="project" value="InterPro"/>
</dbReference>
<reference evidence="8 9" key="1">
    <citation type="journal article" date="2016" name="Nat. Commun.">
        <title>Thousands of microbial genomes shed light on interconnected biogeochemical processes in an aquifer system.</title>
        <authorList>
            <person name="Anantharaman K."/>
            <person name="Brown C.T."/>
            <person name="Hug L.A."/>
            <person name="Sharon I."/>
            <person name="Castelle C.J."/>
            <person name="Probst A.J."/>
            <person name="Thomas B.C."/>
            <person name="Singh A."/>
            <person name="Wilkins M.J."/>
            <person name="Karaoz U."/>
            <person name="Brodie E.L."/>
            <person name="Williams K.H."/>
            <person name="Hubbard S.S."/>
            <person name="Banfield J.F."/>
        </authorList>
    </citation>
    <scope>NUCLEOTIDE SEQUENCE [LARGE SCALE GENOMIC DNA]</scope>
</reference>
<dbReference type="PANTHER" id="PTHR43133:SF8">
    <property type="entry name" value="RNA POLYMERASE SIGMA FACTOR HI_1459-RELATED"/>
    <property type="match status" value="1"/>
</dbReference>
<dbReference type="Gene3D" id="1.10.10.10">
    <property type="entry name" value="Winged helix-like DNA-binding domain superfamily/Winged helix DNA-binding domain"/>
    <property type="match status" value="1"/>
</dbReference>
<evidence type="ECO:0000256" key="4">
    <source>
        <dbReference type="ARBA" id="ARBA00023125"/>
    </source>
</evidence>
<evidence type="ECO:0000259" key="6">
    <source>
        <dbReference type="Pfam" id="PF04542"/>
    </source>
</evidence>
<protein>
    <recommendedName>
        <fullName evidence="10">RNA polymerase sigma-70 region 2 domain-containing protein</fullName>
    </recommendedName>
</protein>
<dbReference type="InterPro" id="IPR013324">
    <property type="entry name" value="RNA_pol_sigma_r3/r4-like"/>
</dbReference>
<dbReference type="Pfam" id="PF04542">
    <property type="entry name" value="Sigma70_r2"/>
    <property type="match status" value="1"/>
</dbReference>
<keyword evidence="4" id="KW-0238">DNA-binding</keyword>
<organism evidence="8 9">
    <name type="scientific">Candidatus Kerfeldbacteria bacterium RIFCSPHIGHO2_02_FULL_42_14</name>
    <dbReference type="NCBI Taxonomy" id="1798540"/>
    <lineage>
        <taxon>Bacteria</taxon>
        <taxon>Candidatus Kerfeldiibacteriota</taxon>
    </lineage>
</organism>
<dbReference type="SUPFAM" id="SSF88659">
    <property type="entry name" value="Sigma3 and sigma4 domains of RNA polymerase sigma factors"/>
    <property type="match status" value="1"/>
</dbReference>
<evidence type="ECO:0000313" key="9">
    <source>
        <dbReference type="Proteomes" id="UP000177165"/>
    </source>
</evidence>
<gene>
    <name evidence="8" type="ORF">A3B74_04890</name>
</gene>
<dbReference type="InterPro" id="IPR013325">
    <property type="entry name" value="RNA_pol_sigma_r2"/>
</dbReference>
<dbReference type="GO" id="GO:0016987">
    <property type="term" value="F:sigma factor activity"/>
    <property type="evidence" value="ECO:0007669"/>
    <property type="project" value="UniProtKB-KW"/>
</dbReference>
<accession>A0A1G2AP80</accession>
<dbReference type="InterPro" id="IPR013249">
    <property type="entry name" value="RNA_pol_sigma70_r4_t2"/>
</dbReference>
<dbReference type="InterPro" id="IPR007627">
    <property type="entry name" value="RNA_pol_sigma70_r2"/>
</dbReference>
<proteinExistence type="inferred from homology"/>
<dbReference type="Pfam" id="PF08281">
    <property type="entry name" value="Sigma70_r4_2"/>
    <property type="match status" value="1"/>
</dbReference>
<keyword evidence="5" id="KW-0804">Transcription</keyword>
<keyword evidence="3" id="KW-0731">Sigma factor</keyword>
<dbReference type="GO" id="GO:0003677">
    <property type="term" value="F:DNA binding"/>
    <property type="evidence" value="ECO:0007669"/>
    <property type="project" value="UniProtKB-KW"/>
</dbReference>
<evidence type="ECO:0008006" key="10">
    <source>
        <dbReference type="Google" id="ProtNLM"/>
    </source>
</evidence>
<dbReference type="Gene3D" id="1.10.1740.10">
    <property type="match status" value="1"/>
</dbReference>
<dbReference type="InterPro" id="IPR039425">
    <property type="entry name" value="RNA_pol_sigma-70-like"/>
</dbReference>
<dbReference type="PANTHER" id="PTHR43133">
    <property type="entry name" value="RNA POLYMERASE ECF-TYPE SIGMA FACTO"/>
    <property type="match status" value="1"/>
</dbReference>
<evidence type="ECO:0000259" key="7">
    <source>
        <dbReference type="Pfam" id="PF08281"/>
    </source>
</evidence>
<feature type="domain" description="RNA polymerase sigma factor 70 region 4 type 2" evidence="7">
    <location>
        <begin position="126"/>
        <end position="176"/>
    </location>
</feature>
<feature type="domain" description="RNA polymerase sigma-70 region 2" evidence="6">
    <location>
        <begin position="25"/>
        <end position="90"/>
    </location>
</feature>
<keyword evidence="2" id="KW-0805">Transcription regulation</keyword>
<dbReference type="SUPFAM" id="SSF88946">
    <property type="entry name" value="Sigma2 domain of RNA polymerase sigma factors"/>
    <property type="match status" value="1"/>
</dbReference>
<sequence length="187" mass="21909">MLEKQEEQSLVDLAKAGDQQAVIQLYKAYLPALCRFFYSHTGNTEDAKDLSQDTLIDAFVNILKFKGQARFKNWLYQIGKFKLADWWREKYKKPTISLEEFCPVIKNFDEFIDEDKNSGDTVKEAAVQKIMKMLPEKYRLVLEYRFLKNYSIKETALELNITEGNVKVIQFRALRKAALVSQAYEQQ</sequence>
<dbReference type="Proteomes" id="UP000177165">
    <property type="component" value="Unassembled WGS sequence"/>
</dbReference>
<name>A0A1G2AP80_9BACT</name>
<dbReference type="AlphaFoldDB" id="A0A1G2AP80"/>
<evidence type="ECO:0000313" key="8">
    <source>
        <dbReference type="EMBL" id="OGY78681.1"/>
    </source>
</evidence>
<dbReference type="InterPro" id="IPR014284">
    <property type="entry name" value="RNA_pol_sigma-70_dom"/>
</dbReference>
<dbReference type="InterPro" id="IPR036388">
    <property type="entry name" value="WH-like_DNA-bd_sf"/>
</dbReference>
<evidence type="ECO:0000256" key="2">
    <source>
        <dbReference type="ARBA" id="ARBA00023015"/>
    </source>
</evidence>
<evidence type="ECO:0000256" key="1">
    <source>
        <dbReference type="ARBA" id="ARBA00010641"/>
    </source>
</evidence>
<dbReference type="EMBL" id="MHKB01000013">
    <property type="protein sequence ID" value="OGY78681.1"/>
    <property type="molecule type" value="Genomic_DNA"/>
</dbReference>
<evidence type="ECO:0000256" key="5">
    <source>
        <dbReference type="ARBA" id="ARBA00023163"/>
    </source>
</evidence>